<feature type="domain" description="Macro" evidence="1">
    <location>
        <begin position="1"/>
        <end position="99"/>
    </location>
</feature>
<dbReference type="PROSITE" id="PS51154">
    <property type="entry name" value="MACRO"/>
    <property type="match status" value="1"/>
</dbReference>
<dbReference type="PANTHER" id="PTHR11106">
    <property type="entry name" value="GANGLIOSIDE INDUCED DIFFERENTIATION ASSOCIATED PROTEIN 2-RELATED"/>
    <property type="match status" value="1"/>
</dbReference>
<dbReference type="InterPro" id="IPR002589">
    <property type="entry name" value="Macro_dom"/>
</dbReference>
<sequence length="99" mass="10933">MWKPFHIIRNDISNVKADAILNTANPRPTYGGGTDTAIYTAAGTEELLVGCSKIGNIERGEVAVTPAFRLHAKYIIHTVGPKWIDGNSDEFDILERCYL</sequence>
<organism evidence="2 3">
    <name type="scientific">Lachnoanaerobaculum umeaense</name>
    <dbReference type="NCBI Taxonomy" id="617123"/>
    <lineage>
        <taxon>Bacteria</taxon>
        <taxon>Bacillati</taxon>
        <taxon>Bacillota</taxon>
        <taxon>Clostridia</taxon>
        <taxon>Lachnospirales</taxon>
        <taxon>Lachnospiraceae</taxon>
        <taxon>Lachnoanaerobaculum</taxon>
    </lineage>
</organism>
<evidence type="ECO:0000313" key="2">
    <source>
        <dbReference type="EMBL" id="AYB00391.1"/>
    </source>
</evidence>
<protein>
    <submittedName>
        <fullName evidence="2">Recombinase RarA</fullName>
    </submittedName>
</protein>
<dbReference type="Pfam" id="PF01661">
    <property type="entry name" value="Macro"/>
    <property type="match status" value="1"/>
</dbReference>
<dbReference type="AlphaFoldDB" id="A0A385Q202"/>
<dbReference type="OrthoDB" id="6194521at2"/>
<reference evidence="2 3" key="1">
    <citation type="submission" date="2018-09" db="EMBL/GenBank/DDBJ databases">
        <title>Genome sequencing of Lachnoanaerobaculum umeaense DSM 23576.</title>
        <authorList>
            <person name="Kook J.-K."/>
            <person name="Park S.-N."/>
            <person name="Lim Y.K."/>
        </authorList>
    </citation>
    <scope>NUCLEOTIDE SEQUENCE [LARGE SCALE GENOMIC DNA]</scope>
    <source>
        <strain evidence="3">DSM 23576 \ CCUG 58757</strain>
    </source>
</reference>
<keyword evidence="3" id="KW-1185">Reference proteome</keyword>
<dbReference type="SMART" id="SM00506">
    <property type="entry name" value="A1pp"/>
    <property type="match status" value="1"/>
</dbReference>
<dbReference type="RefSeq" id="WP_111524017.1">
    <property type="nucleotide sequence ID" value="NZ_CP032364.1"/>
</dbReference>
<accession>A0A385Q202</accession>
<proteinExistence type="predicted"/>
<dbReference type="SUPFAM" id="SSF52949">
    <property type="entry name" value="Macro domain-like"/>
    <property type="match status" value="1"/>
</dbReference>
<dbReference type="InterPro" id="IPR043472">
    <property type="entry name" value="Macro_dom-like"/>
</dbReference>
<evidence type="ECO:0000313" key="3">
    <source>
        <dbReference type="Proteomes" id="UP000265562"/>
    </source>
</evidence>
<dbReference type="PANTHER" id="PTHR11106:SF27">
    <property type="entry name" value="MACRO DOMAIN-CONTAINING PROTEIN"/>
    <property type="match status" value="1"/>
</dbReference>
<name>A0A385Q202_9FIRM</name>
<evidence type="ECO:0000259" key="1">
    <source>
        <dbReference type="PROSITE" id="PS51154"/>
    </source>
</evidence>
<gene>
    <name evidence="2" type="ORF">D4A81_10915</name>
</gene>
<dbReference type="Gene3D" id="3.40.220.10">
    <property type="entry name" value="Leucine Aminopeptidase, subunit E, domain 1"/>
    <property type="match status" value="1"/>
</dbReference>
<dbReference type="EMBL" id="CP032364">
    <property type="protein sequence ID" value="AYB00391.1"/>
    <property type="molecule type" value="Genomic_DNA"/>
</dbReference>
<dbReference type="KEGG" id="lua:D4A81_10915"/>
<dbReference type="Proteomes" id="UP000265562">
    <property type="component" value="Chromosome"/>
</dbReference>